<evidence type="ECO:0000313" key="5">
    <source>
        <dbReference type="Proteomes" id="UP000641588"/>
    </source>
</evidence>
<evidence type="ECO:0000259" key="3">
    <source>
        <dbReference type="Pfam" id="PF16332"/>
    </source>
</evidence>
<accession>A0A972GSB8</accession>
<dbReference type="PIRSF" id="PIRSF034409">
    <property type="entry name" value="Oligosach_lyase"/>
    <property type="match status" value="1"/>
</dbReference>
<dbReference type="AlphaFoldDB" id="A0A972GSB8"/>
<dbReference type="InterPro" id="IPR012480">
    <property type="entry name" value="Hepar_II_III_C"/>
</dbReference>
<comment type="subcellular location">
    <subcellularLocation>
        <location evidence="1">Cell envelope</location>
    </subcellularLocation>
</comment>
<feature type="domain" description="Heparinase II/III-like C-terminal" evidence="2">
    <location>
        <begin position="493"/>
        <end position="738"/>
    </location>
</feature>
<dbReference type="Pfam" id="PF07940">
    <property type="entry name" value="Hepar_II_III_C"/>
    <property type="match status" value="1"/>
</dbReference>
<dbReference type="Proteomes" id="UP000641588">
    <property type="component" value="Unassembled WGS sequence"/>
</dbReference>
<dbReference type="InterPro" id="IPR012364">
    <property type="entry name" value="Oligosacch_lyase"/>
</dbReference>
<dbReference type="Gene3D" id="1.50.10.100">
    <property type="entry name" value="Chondroitin AC/alginate lyase"/>
    <property type="match status" value="1"/>
</dbReference>
<feature type="domain" description="Heparinase II N-terminal" evidence="3">
    <location>
        <begin position="40"/>
        <end position="457"/>
    </location>
</feature>
<evidence type="ECO:0000313" key="4">
    <source>
        <dbReference type="EMBL" id="NOU95285.1"/>
    </source>
</evidence>
<dbReference type="GO" id="GO:0016829">
    <property type="term" value="F:lyase activity"/>
    <property type="evidence" value="ECO:0007669"/>
    <property type="project" value="InterPro"/>
</dbReference>
<proteinExistence type="predicted"/>
<sequence length="774" mass="89548">MSKPLYQPQSGVLTVQYAPNEQSVLIENPPRFTWIPAQLEHDRYILQYSQSSQFDLEATVTVLSIDYNLYTPDHVLEPGVYYWRYALLLEQEEGTPGTDISDIQTEWSTVRCFTVTEGLPETPLAGRGERYAQAAKEHPRLWLQAKELPDFRRKVNENPASVGWDVFYERSVKPWIERELISEPQPYPNNKRVANLWRQMYIDCQEALYAVRHLSVAGVVLEDQNLIERAKAWLFHLTSWDVNGTTSRDYNDEASFRITGALAWGYDWLYNELSQEERELVRENLLRRSEQIAFHVIERSKIHHVPFDSHAVRSLSSVLVPGCIAMLGEEEKAQQWLNYTLEYYACLYSPWGGIDGGWAEGPMYWTTGMAFVTEAINLLKKYTGVDFYQRPFFQKTGDYPLYCFSPDTLRTSFGDQSTLGDPVSLKTGFNIRQFAGITGNGLYQWYFEQTKSIDTDSEMKFYNYGWWDFRFDEMVYLNDYPSVPAQQPKEIEPVKWFRDIGWVAFHAKMDQPDRHIMLLTKSSPYGSISHSHGDQNGFLLHAYGEPLAIESGYYVAFNSTMHMNWRRQTRSTNNLLIDGLGQYAGTNKVLNMAASGIVEDVQTHPAYTYSRCNATAAYKENVPYLERYVRELYFINESYIVVVDQVDLSQPGKIDWLFHTLYEMKLDGQSFKVKGQKADMDGRFVYSSSGDLELSQTSEFTDVDPSEIEGLDRQWHLSASTRVARSHRIATLLVPIRKNEPKYVSYFMDDQGHGVHLYFTEDGITHKIEVPKPY</sequence>
<dbReference type="SUPFAM" id="SSF48230">
    <property type="entry name" value="Chondroitin AC/alginate lyase"/>
    <property type="match status" value="1"/>
</dbReference>
<dbReference type="PANTHER" id="PTHR38045">
    <property type="entry name" value="CHROMOSOME 1, WHOLE GENOME SHOTGUN SEQUENCE"/>
    <property type="match status" value="1"/>
</dbReference>
<keyword evidence="5" id="KW-1185">Reference proteome</keyword>
<dbReference type="RefSeq" id="WP_171653489.1">
    <property type="nucleotide sequence ID" value="NZ_WHOD01000070.1"/>
</dbReference>
<dbReference type="EMBL" id="WHOD01000070">
    <property type="protein sequence ID" value="NOU95285.1"/>
    <property type="molecule type" value="Genomic_DNA"/>
</dbReference>
<dbReference type="PANTHER" id="PTHR38045:SF1">
    <property type="entry name" value="HEPARINASE II_III-LIKE PROTEIN"/>
    <property type="match status" value="1"/>
</dbReference>
<dbReference type="Pfam" id="PF16332">
    <property type="entry name" value="DUF4962"/>
    <property type="match status" value="1"/>
</dbReference>
<dbReference type="InterPro" id="IPR032518">
    <property type="entry name" value="HepII_N"/>
</dbReference>
<evidence type="ECO:0000256" key="1">
    <source>
        <dbReference type="ARBA" id="ARBA00004196"/>
    </source>
</evidence>
<protein>
    <submittedName>
        <fullName evidence="4">DUF4962 domain-containing protein</fullName>
    </submittedName>
</protein>
<dbReference type="Gene3D" id="2.70.98.70">
    <property type="match status" value="1"/>
</dbReference>
<dbReference type="InterPro" id="IPR008929">
    <property type="entry name" value="Chondroitin_lyas"/>
</dbReference>
<name>A0A972GSB8_9BACL</name>
<dbReference type="Gene3D" id="2.60.40.10">
    <property type="entry name" value="Immunoglobulins"/>
    <property type="match status" value="1"/>
</dbReference>
<dbReference type="InterPro" id="IPR013783">
    <property type="entry name" value="Ig-like_fold"/>
</dbReference>
<organism evidence="4 5">
    <name type="scientific">Paenibacillus foliorum</name>
    <dbReference type="NCBI Taxonomy" id="2654974"/>
    <lineage>
        <taxon>Bacteria</taxon>
        <taxon>Bacillati</taxon>
        <taxon>Bacillota</taxon>
        <taxon>Bacilli</taxon>
        <taxon>Bacillales</taxon>
        <taxon>Paenibacillaceae</taxon>
        <taxon>Paenibacillus</taxon>
    </lineage>
</organism>
<gene>
    <name evidence="4" type="ORF">GC093_18940</name>
</gene>
<reference evidence="4" key="1">
    <citation type="submission" date="2019-10" db="EMBL/GenBank/DDBJ databases">
        <title>Description of Paenibacillus glebae sp. nov.</title>
        <authorList>
            <person name="Carlier A."/>
            <person name="Qi S."/>
        </authorList>
    </citation>
    <scope>NUCLEOTIDE SEQUENCE</scope>
    <source>
        <strain evidence="4">LMG 31456</strain>
    </source>
</reference>
<comment type="caution">
    <text evidence="4">The sequence shown here is derived from an EMBL/GenBank/DDBJ whole genome shotgun (WGS) entry which is preliminary data.</text>
</comment>
<dbReference type="GO" id="GO:0030313">
    <property type="term" value="C:cell envelope"/>
    <property type="evidence" value="ECO:0007669"/>
    <property type="project" value="UniProtKB-SubCell"/>
</dbReference>
<evidence type="ECO:0000259" key="2">
    <source>
        <dbReference type="Pfam" id="PF07940"/>
    </source>
</evidence>